<gene>
    <name evidence="8" type="ORF">K457DRAFT_18809</name>
</gene>
<name>A0A197K0E8_9FUNG</name>
<proteinExistence type="inferred from homology"/>
<feature type="domain" description="FAD-binding" evidence="7">
    <location>
        <begin position="21"/>
        <end position="192"/>
    </location>
</feature>
<dbReference type="OrthoDB" id="655030at2759"/>
<dbReference type="PANTHER" id="PTHR47356:SF2">
    <property type="entry name" value="FAD-BINDING DOMAIN-CONTAINING PROTEIN-RELATED"/>
    <property type="match status" value="1"/>
</dbReference>
<keyword evidence="6" id="KW-0472">Membrane</keyword>
<dbReference type="Pfam" id="PF01494">
    <property type="entry name" value="FAD_binding_3"/>
    <property type="match status" value="2"/>
</dbReference>
<dbReference type="InterPro" id="IPR002938">
    <property type="entry name" value="FAD-bd"/>
</dbReference>
<feature type="region of interest" description="Disordered" evidence="5">
    <location>
        <begin position="454"/>
        <end position="491"/>
    </location>
</feature>
<feature type="transmembrane region" description="Helical" evidence="6">
    <location>
        <begin position="19"/>
        <end position="38"/>
    </location>
</feature>
<keyword evidence="4" id="KW-0560">Oxidoreductase</keyword>
<sequence>MEINPAFANIQRPNLAPKIPSVIIVGGGIAGMILALALEKSKLSYEIFERASEVKALGSALYFNASTAALFKQLGIYEDMRNIGKDTIRIQIANEQREVNYKMDFTDQLEMFGSTGYIVARPMLYDILRSKVPSERFHMNKKILSLQQGGNGALIRCSDGSTIEGDIIVGADGAYSAVRQNMYAQLKKNKKLPASDDVELPFSTVCLVGQTRPLNPEEYPNLKLEDCQFMRTLGDNKPYSWTYFTTKQSTIAWMIILYLDDTTRQEHDPFRNSEWAPEAANAMCEKVRHFPIITGSERPWTLGDLIDNTPKELISKVLLEEKVFDTWYSGRAVLIGDACHKFNPAGGAGANNAIHDAVALANRLQALPDQPSVEDIERAFKLYKKERFPKVQKAFISSLALKAMVEQNMKGALMRHMSKNMPMWLNRKMLIRMISYQPQLSYVDLVPNEGTVRPAHQQSLADAMKKAKKDKLKQERAEAKAKALSAKGPSP</sequence>
<feature type="domain" description="FAD-binding" evidence="7">
    <location>
        <begin position="314"/>
        <end position="368"/>
    </location>
</feature>
<dbReference type="SUPFAM" id="SSF51905">
    <property type="entry name" value="FAD/NAD(P)-binding domain"/>
    <property type="match status" value="1"/>
</dbReference>
<evidence type="ECO:0000259" key="7">
    <source>
        <dbReference type="Pfam" id="PF01494"/>
    </source>
</evidence>
<dbReference type="InterPro" id="IPR050562">
    <property type="entry name" value="FAD_mOase_fung"/>
</dbReference>
<evidence type="ECO:0000313" key="8">
    <source>
        <dbReference type="EMBL" id="OAQ29964.1"/>
    </source>
</evidence>
<keyword evidence="6" id="KW-1133">Transmembrane helix</keyword>
<evidence type="ECO:0000313" key="9">
    <source>
        <dbReference type="Proteomes" id="UP000078512"/>
    </source>
</evidence>
<evidence type="ECO:0000256" key="3">
    <source>
        <dbReference type="ARBA" id="ARBA00022827"/>
    </source>
</evidence>
<keyword evidence="9" id="KW-1185">Reference proteome</keyword>
<dbReference type="PRINTS" id="PR00420">
    <property type="entry name" value="RNGMNOXGNASE"/>
</dbReference>
<protein>
    <submittedName>
        <fullName evidence="8">FAD/NAD(P)-binding domain-containing protein</fullName>
    </submittedName>
</protein>
<evidence type="ECO:0000256" key="6">
    <source>
        <dbReference type="SAM" id="Phobius"/>
    </source>
</evidence>
<dbReference type="Proteomes" id="UP000078512">
    <property type="component" value="Unassembled WGS sequence"/>
</dbReference>
<dbReference type="InterPro" id="IPR036188">
    <property type="entry name" value="FAD/NAD-bd_sf"/>
</dbReference>
<organism evidence="8 9">
    <name type="scientific">Linnemannia elongata AG-77</name>
    <dbReference type="NCBI Taxonomy" id="1314771"/>
    <lineage>
        <taxon>Eukaryota</taxon>
        <taxon>Fungi</taxon>
        <taxon>Fungi incertae sedis</taxon>
        <taxon>Mucoromycota</taxon>
        <taxon>Mortierellomycotina</taxon>
        <taxon>Mortierellomycetes</taxon>
        <taxon>Mortierellales</taxon>
        <taxon>Mortierellaceae</taxon>
        <taxon>Linnemannia</taxon>
    </lineage>
</organism>
<dbReference type="STRING" id="1314771.A0A197K0E8"/>
<evidence type="ECO:0000256" key="2">
    <source>
        <dbReference type="ARBA" id="ARBA00022630"/>
    </source>
</evidence>
<evidence type="ECO:0000256" key="1">
    <source>
        <dbReference type="ARBA" id="ARBA00007992"/>
    </source>
</evidence>
<reference evidence="8 9" key="1">
    <citation type="submission" date="2016-05" db="EMBL/GenBank/DDBJ databases">
        <title>Genome sequencing reveals origins of a unique bacterial endosymbiosis in the earliest lineages of terrestrial Fungi.</title>
        <authorList>
            <consortium name="DOE Joint Genome Institute"/>
            <person name="Uehling J."/>
            <person name="Gryganskyi A."/>
            <person name="Hameed K."/>
            <person name="Tschaplinski T."/>
            <person name="Misztal P."/>
            <person name="Wu S."/>
            <person name="Desiro A."/>
            <person name="Vande Pol N."/>
            <person name="Du Z.-Y."/>
            <person name="Zienkiewicz A."/>
            <person name="Zienkiewicz K."/>
            <person name="Morin E."/>
            <person name="Tisserant E."/>
            <person name="Splivallo R."/>
            <person name="Hainaut M."/>
            <person name="Henrissat B."/>
            <person name="Ohm R."/>
            <person name="Kuo A."/>
            <person name="Yan J."/>
            <person name="Lipzen A."/>
            <person name="Nolan M."/>
            <person name="Labutti K."/>
            <person name="Barry K."/>
            <person name="Goldstein A."/>
            <person name="Labbe J."/>
            <person name="Schadt C."/>
            <person name="Tuskan G."/>
            <person name="Grigoriev I."/>
            <person name="Martin F."/>
            <person name="Vilgalys R."/>
            <person name="Bonito G."/>
        </authorList>
    </citation>
    <scope>NUCLEOTIDE SEQUENCE [LARGE SCALE GENOMIC DNA]</scope>
    <source>
        <strain evidence="8 9">AG-77</strain>
    </source>
</reference>
<evidence type="ECO:0000256" key="5">
    <source>
        <dbReference type="SAM" id="MobiDB-lite"/>
    </source>
</evidence>
<dbReference type="PANTHER" id="PTHR47356">
    <property type="entry name" value="FAD-DEPENDENT MONOOXYGENASE ASQG-RELATED"/>
    <property type="match status" value="1"/>
</dbReference>
<keyword evidence="6" id="KW-0812">Transmembrane</keyword>
<comment type="similarity">
    <text evidence="1">Belongs to the paxM FAD-dependent monooxygenase family.</text>
</comment>
<accession>A0A197K0E8</accession>
<dbReference type="GO" id="GO:0004497">
    <property type="term" value="F:monooxygenase activity"/>
    <property type="evidence" value="ECO:0007669"/>
    <property type="project" value="InterPro"/>
</dbReference>
<dbReference type="GO" id="GO:0071949">
    <property type="term" value="F:FAD binding"/>
    <property type="evidence" value="ECO:0007669"/>
    <property type="project" value="InterPro"/>
</dbReference>
<dbReference type="AlphaFoldDB" id="A0A197K0E8"/>
<keyword evidence="2" id="KW-0285">Flavoprotein</keyword>
<dbReference type="EMBL" id="KV442038">
    <property type="protein sequence ID" value="OAQ29964.1"/>
    <property type="molecule type" value="Genomic_DNA"/>
</dbReference>
<evidence type="ECO:0000256" key="4">
    <source>
        <dbReference type="ARBA" id="ARBA00023002"/>
    </source>
</evidence>
<keyword evidence="3" id="KW-0274">FAD</keyword>
<feature type="compositionally biased region" description="Basic and acidic residues" evidence="5">
    <location>
        <begin position="472"/>
        <end position="481"/>
    </location>
</feature>
<dbReference type="Gene3D" id="3.50.50.60">
    <property type="entry name" value="FAD/NAD(P)-binding domain"/>
    <property type="match status" value="1"/>
</dbReference>